<reference evidence="1" key="1">
    <citation type="submission" date="2019-10" db="EMBL/GenBank/DDBJ databases">
        <title>Metagenomic sequencing of thiosulfate-disproportionating enrichment culture.</title>
        <authorList>
            <person name="Umezawa K."/>
            <person name="Kojima H."/>
            <person name="Fukui M."/>
        </authorList>
    </citation>
    <scope>NUCLEOTIDE SEQUENCE</scope>
    <source>
        <strain evidence="1">45J</strain>
    </source>
</reference>
<dbReference type="InterPro" id="IPR021457">
    <property type="entry name" value="DUF3108"/>
</dbReference>
<protein>
    <submittedName>
        <fullName evidence="1">DUF3108 domain-containing protein</fullName>
    </submittedName>
</protein>
<dbReference type="EMBL" id="BLAB01000001">
    <property type="protein sequence ID" value="GER93325.1"/>
    <property type="molecule type" value="Genomic_DNA"/>
</dbReference>
<name>A0A5J4KZB7_9ZZZZ</name>
<accession>A0A5J4KZB7</accession>
<comment type="caution">
    <text evidence="1">The sequence shown here is derived from an EMBL/GenBank/DDBJ whole genome shotgun (WGS) entry which is preliminary data.</text>
</comment>
<gene>
    <name evidence="1" type="ORF">A45J_1063</name>
</gene>
<proteinExistence type="predicted"/>
<sequence>MRFNFLFFAFFLYICTNAFAFDISEKLNYDLTWAGIKVGESMLEVKDNGSEIQITSKASSAKWVSVFYKVNDSVISTLKKQTSEDSKQKADRVFMWIPKNYRIKLKEGKYIRDKEIIFDHATKKAKYINHITNESLVFDINDSTLDPLSCLYYVRRLPLKVGKSIFIEVFDSKKLYNVEVQVLNKEIVETPLGTFRTILIRPIIKSEGIFYRKGDILIWLTDDEKRIPVLLKTKVQLGSVKAVLVSK</sequence>
<dbReference type="AlphaFoldDB" id="A0A5J4KZB7"/>
<organism evidence="1">
    <name type="scientific">hot springs metagenome</name>
    <dbReference type="NCBI Taxonomy" id="433727"/>
    <lineage>
        <taxon>unclassified sequences</taxon>
        <taxon>metagenomes</taxon>
        <taxon>ecological metagenomes</taxon>
    </lineage>
</organism>
<evidence type="ECO:0000313" key="1">
    <source>
        <dbReference type="EMBL" id="GER93325.1"/>
    </source>
</evidence>
<dbReference type="Pfam" id="PF11306">
    <property type="entry name" value="DUF3108"/>
    <property type="match status" value="1"/>
</dbReference>